<evidence type="ECO:0000313" key="5">
    <source>
        <dbReference type="EMBL" id="OLQ87149.1"/>
    </source>
</evidence>
<keyword evidence="2" id="KW-0238">DNA-binding</keyword>
<dbReference type="PANTHER" id="PTHR43280:SF2">
    <property type="entry name" value="HTH-TYPE TRANSCRIPTIONAL REGULATOR EXSA"/>
    <property type="match status" value="1"/>
</dbReference>
<evidence type="ECO:0000259" key="4">
    <source>
        <dbReference type="PROSITE" id="PS01124"/>
    </source>
</evidence>
<dbReference type="Gene3D" id="1.10.10.60">
    <property type="entry name" value="Homeodomain-like"/>
    <property type="match status" value="2"/>
</dbReference>
<accession>A0A1Q9HCN4</accession>
<evidence type="ECO:0000256" key="3">
    <source>
        <dbReference type="ARBA" id="ARBA00023163"/>
    </source>
</evidence>
<dbReference type="GO" id="GO:0003700">
    <property type="term" value="F:DNA-binding transcription factor activity"/>
    <property type="evidence" value="ECO:0007669"/>
    <property type="project" value="InterPro"/>
</dbReference>
<dbReference type="PROSITE" id="PS01124">
    <property type="entry name" value="HTH_ARAC_FAMILY_2"/>
    <property type="match status" value="1"/>
</dbReference>
<dbReference type="GO" id="GO:0043565">
    <property type="term" value="F:sequence-specific DNA binding"/>
    <property type="evidence" value="ECO:0007669"/>
    <property type="project" value="InterPro"/>
</dbReference>
<dbReference type="Pfam" id="PF12833">
    <property type="entry name" value="HTH_18"/>
    <property type="match status" value="1"/>
</dbReference>
<dbReference type="STRING" id="1381081.BIY22_11310"/>
<sequence>MKKDLATVHWLGAPVRHCPPYFIAMLEKRFDVVDCQQDTAILSEKSVRYCFFFYRPQYEQCFSSAVLMCKNLDKHLIVIHTNELGCTNFDVPSIVETYQFNPRTALEWLNKIEVSYFWDLSAHPGLRAFEGEIDIDISPALFYVSENIQKEIREEAAAALCHYSVTYFSKVFSKKVGMCFRDYVTHQRIDMAKRMLAASSDTKIAYIAYSCGYQDVSYFSRIFKKKTGTTPGAYRQNY</sequence>
<dbReference type="EMBL" id="MJMJ01000034">
    <property type="protein sequence ID" value="OLQ87149.1"/>
    <property type="molecule type" value="Genomic_DNA"/>
</dbReference>
<feature type="domain" description="HTH araC/xylS-type" evidence="4">
    <location>
        <begin position="138"/>
        <end position="237"/>
    </location>
</feature>
<evidence type="ECO:0000256" key="2">
    <source>
        <dbReference type="ARBA" id="ARBA00023125"/>
    </source>
</evidence>
<dbReference type="SMART" id="SM00342">
    <property type="entry name" value="HTH_ARAC"/>
    <property type="match status" value="1"/>
</dbReference>
<dbReference type="AlphaFoldDB" id="A0A1Q9HCN4"/>
<dbReference type="SUPFAM" id="SSF46689">
    <property type="entry name" value="Homeodomain-like"/>
    <property type="match status" value="2"/>
</dbReference>
<keyword evidence="3" id="KW-0804">Transcription</keyword>
<reference evidence="5 6" key="1">
    <citation type="submission" date="2016-09" db="EMBL/GenBank/DDBJ databases">
        <title>Genomic Taxonomy of the Vibrionaceae.</title>
        <authorList>
            <person name="Gonzalez-Castillo A."/>
            <person name="Gomez-Gil B."/>
            <person name="Enciso-Ibarra K."/>
        </authorList>
    </citation>
    <scope>NUCLEOTIDE SEQUENCE [LARGE SCALE GENOMIC DNA]</scope>
    <source>
        <strain evidence="5 6">CAIM 703</strain>
    </source>
</reference>
<proteinExistence type="predicted"/>
<comment type="caution">
    <text evidence="5">The sequence shown here is derived from an EMBL/GenBank/DDBJ whole genome shotgun (WGS) entry which is preliminary data.</text>
</comment>
<dbReference type="RefSeq" id="WP_075709991.1">
    <property type="nucleotide sequence ID" value="NZ_MJMJ01000034.1"/>
</dbReference>
<keyword evidence="1" id="KW-0805">Transcription regulation</keyword>
<dbReference type="PRINTS" id="PR00032">
    <property type="entry name" value="HTHARAC"/>
</dbReference>
<gene>
    <name evidence="5" type="ORF">BIY22_11310</name>
</gene>
<protein>
    <recommendedName>
        <fullName evidence="4">HTH araC/xylS-type domain-containing protein</fullName>
    </recommendedName>
</protein>
<dbReference type="InterPro" id="IPR009057">
    <property type="entry name" value="Homeodomain-like_sf"/>
</dbReference>
<evidence type="ECO:0000313" key="6">
    <source>
        <dbReference type="Proteomes" id="UP000186313"/>
    </source>
</evidence>
<organism evidence="5 6">
    <name type="scientific">Vibrio panuliri</name>
    <dbReference type="NCBI Taxonomy" id="1381081"/>
    <lineage>
        <taxon>Bacteria</taxon>
        <taxon>Pseudomonadati</taxon>
        <taxon>Pseudomonadota</taxon>
        <taxon>Gammaproteobacteria</taxon>
        <taxon>Vibrionales</taxon>
        <taxon>Vibrionaceae</taxon>
        <taxon>Vibrio</taxon>
    </lineage>
</organism>
<name>A0A1Q9HCN4_9VIBR</name>
<dbReference type="OrthoDB" id="5818519at2"/>
<dbReference type="InterPro" id="IPR020449">
    <property type="entry name" value="Tscrpt_reg_AraC-type_HTH"/>
</dbReference>
<dbReference type="InterPro" id="IPR018060">
    <property type="entry name" value="HTH_AraC"/>
</dbReference>
<evidence type="ECO:0000256" key="1">
    <source>
        <dbReference type="ARBA" id="ARBA00023015"/>
    </source>
</evidence>
<dbReference type="InterPro" id="IPR018062">
    <property type="entry name" value="HTH_AraC-typ_CS"/>
</dbReference>
<dbReference type="Proteomes" id="UP000186313">
    <property type="component" value="Unassembled WGS sequence"/>
</dbReference>
<dbReference type="PANTHER" id="PTHR43280">
    <property type="entry name" value="ARAC-FAMILY TRANSCRIPTIONAL REGULATOR"/>
    <property type="match status" value="1"/>
</dbReference>
<dbReference type="PROSITE" id="PS00041">
    <property type="entry name" value="HTH_ARAC_FAMILY_1"/>
    <property type="match status" value="1"/>
</dbReference>